<evidence type="ECO:0000313" key="3">
    <source>
        <dbReference type="EMBL" id="MDA2814343.1"/>
    </source>
</evidence>
<protein>
    <submittedName>
        <fullName evidence="3">DUF6230 family protein</fullName>
    </submittedName>
</protein>
<feature type="compositionally biased region" description="Low complexity" evidence="1">
    <location>
        <begin position="11"/>
        <end position="26"/>
    </location>
</feature>
<name>A0ABT4UBQ7_9ACTN</name>
<gene>
    <name evidence="3" type="ORF">O4J56_27090</name>
</gene>
<keyword evidence="4" id="KW-1185">Reference proteome</keyword>
<dbReference type="RefSeq" id="WP_270689715.1">
    <property type="nucleotide sequence ID" value="NZ_JAQFWQ010000115.1"/>
</dbReference>
<organism evidence="3 4">
    <name type="scientific">Nocardiopsis endophytica</name>
    <dbReference type="NCBI Taxonomy" id="3018445"/>
    <lineage>
        <taxon>Bacteria</taxon>
        <taxon>Bacillati</taxon>
        <taxon>Actinomycetota</taxon>
        <taxon>Actinomycetes</taxon>
        <taxon>Streptosporangiales</taxon>
        <taxon>Nocardiopsidaceae</taxon>
        <taxon>Nocardiopsis</taxon>
    </lineage>
</organism>
<comment type="caution">
    <text evidence="3">The sequence shown here is derived from an EMBL/GenBank/DDBJ whole genome shotgun (WGS) entry which is preliminary data.</text>
</comment>
<feature type="transmembrane region" description="Helical" evidence="2">
    <location>
        <begin position="45"/>
        <end position="74"/>
    </location>
</feature>
<evidence type="ECO:0000256" key="2">
    <source>
        <dbReference type="SAM" id="Phobius"/>
    </source>
</evidence>
<keyword evidence="2" id="KW-1133">Transmembrane helix</keyword>
<proteinExistence type="predicted"/>
<keyword evidence="2" id="KW-0472">Membrane</keyword>
<evidence type="ECO:0000313" key="4">
    <source>
        <dbReference type="Proteomes" id="UP001527866"/>
    </source>
</evidence>
<sequence>MADPSTDDTPSASGGADGADGASDGAVNAAPDGAASSGGTRWRRFALAVLPGLGAAAILGMMTTQGLLAASFAVSGDSFKMSASSLEGEGFTQYGDVATSVDDSARPVGLSTVDHAELKDLCMSSLIDLPIGTATLRIGAGEQTPVEGTNLVMDVEQLQGNASFSNIEIGRDASTLDKAEGGAGPAGGFGLQSDTISVKDPKITSWAVNAGSLKLSGLKLSLKPGEDECY</sequence>
<dbReference type="InterPro" id="IPR046198">
    <property type="entry name" value="DUF6230"/>
</dbReference>
<feature type="region of interest" description="Disordered" evidence="1">
    <location>
        <begin position="1"/>
        <end position="38"/>
    </location>
</feature>
<accession>A0ABT4UBQ7</accession>
<evidence type="ECO:0000256" key="1">
    <source>
        <dbReference type="SAM" id="MobiDB-lite"/>
    </source>
</evidence>
<dbReference type="Proteomes" id="UP001527866">
    <property type="component" value="Unassembled WGS sequence"/>
</dbReference>
<reference evidence="3 4" key="1">
    <citation type="submission" date="2023-01" db="EMBL/GenBank/DDBJ databases">
        <title>Draft genome sequence of Nocardiopsis sp. RSe5-2 isolated from halophytes.</title>
        <authorList>
            <person name="Duangmal K."/>
            <person name="Chantavorakit T."/>
        </authorList>
    </citation>
    <scope>NUCLEOTIDE SEQUENCE [LARGE SCALE GENOMIC DNA]</scope>
    <source>
        <strain evidence="3 4">RSe5-2</strain>
    </source>
</reference>
<keyword evidence="2" id="KW-0812">Transmembrane</keyword>
<dbReference type="EMBL" id="JAQFWQ010000115">
    <property type="protein sequence ID" value="MDA2814343.1"/>
    <property type="molecule type" value="Genomic_DNA"/>
</dbReference>
<dbReference type="Pfam" id="PF19741">
    <property type="entry name" value="DUF6230"/>
    <property type="match status" value="1"/>
</dbReference>